<dbReference type="EMBL" id="JAVRRF010000001">
    <property type="protein sequence ID" value="KAK5067982.1"/>
    <property type="molecule type" value="Genomic_DNA"/>
</dbReference>
<accession>A0ABR0JQP2</accession>
<dbReference type="SUPFAM" id="SSF56281">
    <property type="entry name" value="Metallo-hydrolase/oxidoreductase"/>
    <property type="match status" value="1"/>
</dbReference>
<evidence type="ECO:0000256" key="3">
    <source>
        <dbReference type="ARBA" id="ARBA00022801"/>
    </source>
</evidence>
<dbReference type="Pfam" id="PF00753">
    <property type="entry name" value="Lactamase_B"/>
    <property type="match status" value="1"/>
</dbReference>
<dbReference type="Proteomes" id="UP001345691">
    <property type="component" value="Unassembled WGS sequence"/>
</dbReference>
<evidence type="ECO:0000256" key="4">
    <source>
        <dbReference type="ARBA" id="ARBA00022833"/>
    </source>
</evidence>
<keyword evidence="4" id="KW-0862">Zinc</keyword>
<dbReference type="PANTHER" id="PTHR42978">
    <property type="entry name" value="QUORUM-QUENCHING LACTONASE YTNP-RELATED-RELATED"/>
    <property type="match status" value="1"/>
</dbReference>
<keyword evidence="2" id="KW-0479">Metal-binding</keyword>
<evidence type="ECO:0000313" key="6">
    <source>
        <dbReference type="EMBL" id="KAK5067982.1"/>
    </source>
</evidence>
<reference evidence="6 7" key="1">
    <citation type="submission" date="2023-08" db="EMBL/GenBank/DDBJ databases">
        <title>Black Yeasts Isolated from many extreme environments.</title>
        <authorList>
            <person name="Coleine C."/>
            <person name="Stajich J.E."/>
            <person name="Selbmann L."/>
        </authorList>
    </citation>
    <scope>NUCLEOTIDE SEQUENCE [LARGE SCALE GENOMIC DNA]</scope>
    <source>
        <strain evidence="6 7">CCFEE 6328</strain>
    </source>
</reference>
<organism evidence="6 7">
    <name type="scientific">Exophiala sideris</name>
    <dbReference type="NCBI Taxonomy" id="1016849"/>
    <lineage>
        <taxon>Eukaryota</taxon>
        <taxon>Fungi</taxon>
        <taxon>Dikarya</taxon>
        <taxon>Ascomycota</taxon>
        <taxon>Pezizomycotina</taxon>
        <taxon>Eurotiomycetes</taxon>
        <taxon>Chaetothyriomycetidae</taxon>
        <taxon>Chaetothyriales</taxon>
        <taxon>Herpotrichiellaceae</taxon>
        <taxon>Exophiala</taxon>
    </lineage>
</organism>
<sequence length="385" mass="42982">MASLSSAIGSMPLPDLNLPSTSTSNVCELWAVDTTADIVCPSGTLIEPNIKGHEYLNLPTFAFLVHNKALDKRILFDNGARKDWWNAPPSMSKSIYRTAGVRVEKDVFDVLATGGLDPSSISAVVWSHWHWDHVGNIQRFPKSTDLVVGPGFRKDFLPGHPTNPDAFFYDADFKGRNLIELTFSVDSPRIGRFQAHDYFGDGSFYILFTPGHTASHLGALVRTTPDTFAFLGADMAHFPGMYRPTQYVPMPETLPTETKLDPRYHHPCPCSIFTACHDDPANARTKPFYHISQRPESWFEDAQVAQSSVDALADFDASENVFVAVAHDPALKEVIDIFPRSMTDWKAKSWAQQSHWHFVNELPVDGKPGRPLLVDGHYVEGKLRN</sequence>
<dbReference type="InterPro" id="IPR001279">
    <property type="entry name" value="Metallo-B-lactamas"/>
</dbReference>
<keyword evidence="7" id="KW-1185">Reference proteome</keyword>
<evidence type="ECO:0000313" key="7">
    <source>
        <dbReference type="Proteomes" id="UP001345691"/>
    </source>
</evidence>
<dbReference type="Gene3D" id="3.60.15.10">
    <property type="entry name" value="Ribonuclease Z/Hydroxyacylglutathione hydrolase-like"/>
    <property type="match status" value="1"/>
</dbReference>
<protein>
    <recommendedName>
        <fullName evidence="5">Metallo-beta-lactamase domain-containing protein</fullName>
    </recommendedName>
</protein>
<evidence type="ECO:0000256" key="1">
    <source>
        <dbReference type="ARBA" id="ARBA00007749"/>
    </source>
</evidence>
<keyword evidence="3" id="KW-0378">Hydrolase</keyword>
<proteinExistence type="inferred from homology"/>
<dbReference type="InterPro" id="IPR036866">
    <property type="entry name" value="RibonucZ/Hydroxyglut_hydro"/>
</dbReference>
<evidence type="ECO:0000256" key="2">
    <source>
        <dbReference type="ARBA" id="ARBA00022723"/>
    </source>
</evidence>
<name>A0ABR0JQP2_9EURO</name>
<evidence type="ECO:0000259" key="5">
    <source>
        <dbReference type="SMART" id="SM00849"/>
    </source>
</evidence>
<dbReference type="InterPro" id="IPR051013">
    <property type="entry name" value="MBL_superfamily_lactonases"/>
</dbReference>
<dbReference type="SMART" id="SM00849">
    <property type="entry name" value="Lactamase_B"/>
    <property type="match status" value="1"/>
</dbReference>
<dbReference type="PANTHER" id="PTHR42978:SF5">
    <property type="entry name" value="METALLO-BETA-LACTAMASE DOMAIN-CONTAINING PROTEIN"/>
    <property type="match status" value="1"/>
</dbReference>
<comment type="caution">
    <text evidence="6">The sequence shown here is derived from an EMBL/GenBank/DDBJ whole genome shotgun (WGS) entry which is preliminary data.</text>
</comment>
<dbReference type="CDD" id="cd07730">
    <property type="entry name" value="metallo-hydrolase-like_MBL-fold"/>
    <property type="match status" value="1"/>
</dbReference>
<gene>
    <name evidence="6" type="ORF">LTR69_000099</name>
</gene>
<comment type="similarity">
    <text evidence="1">Belongs to the metallo-beta-lactamase superfamily.</text>
</comment>
<feature type="domain" description="Metallo-beta-lactamase" evidence="5">
    <location>
        <begin position="59"/>
        <end position="277"/>
    </location>
</feature>